<feature type="compositionally biased region" description="Basic residues" evidence="1">
    <location>
        <begin position="282"/>
        <end position="295"/>
    </location>
</feature>
<protein>
    <submittedName>
        <fullName evidence="2">Uncharacterized protein</fullName>
    </submittedName>
</protein>
<feature type="region of interest" description="Disordered" evidence="1">
    <location>
        <begin position="31"/>
        <end position="70"/>
    </location>
</feature>
<dbReference type="Proteomes" id="UP000325577">
    <property type="component" value="Linkage Group LG4"/>
</dbReference>
<evidence type="ECO:0000313" key="3">
    <source>
        <dbReference type="Proteomes" id="UP000325577"/>
    </source>
</evidence>
<evidence type="ECO:0000313" key="2">
    <source>
        <dbReference type="EMBL" id="KAA8523920.1"/>
    </source>
</evidence>
<accession>A0A5J5A0B2</accession>
<proteinExistence type="predicted"/>
<feature type="compositionally biased region" description="Low complexity" evidence="1">
    <location>
        <begin position="334"/>
        <end position="347"/>
    </location>
</feature>
<keyword evidence="3" id="KW-1185">Reference proteome</keyword>
<name>A0A5J5A0B2_9ASTE</name>
<sequence length="361" mass="40088">MGTTRVLSIQSSSELAPQEVAKTCLQRWQRCTSRAEPESPSRARQSLRLKRWQRHASRGGRDVPPELSQNLHPELVRACASRGGKDMPPEVAEMYLQRWQSQASRASIASRDGRAKPSEKAYSIARKGSENQLEQPLADKTIPALNGSTSNVVDSLDQNNLESLVSPSPLVSWHVGGVKSHLTIFGDMRDDLLKDGVIKPTPSKPPDSVITTMESTVEHGFVSPPKVSKMECSVLVMTTCHHKNNRGSSSELAPQEVAKTCLQRWQRCTSRAEPESPSRARQSLRLKRWQRHASRGGRDVPPELSQNLHPELVRACASRGGKDMPPEVAEMYLQRWQSQASRASIASRDGRAKPSEVCLQR</sequence>
<feature type="region of interest" description="Disordered" evidence="1">
    <location>
        <begin position="268"/>
        <end position="361"/>
    </location>
</feature>
<dbReference type="AlphaFoldDB" id="A0A5J5A0B2"/>
<dbReference type="PANTHER" id="PTHR37238">
    <property type="entry name" value="OS05G0532500 PROTEIN"/>
    <property type="match status" value="1"/>
</dbReference>
<evidence type="ECO:0000256" key="1">
    <source>
        <dbReference type="SAM" id="MobiDB-lite"/>
    </source>
</evidence>
<dbReference type="PANTHER" id="PTHR37238:SF1">
    <property type="entry name" value="OS05G0532500 PROTEIN"/>
    <property type="match status" value="1"/>
</dbReference>
<dbReference type="OrthoDB" id="1933187at2759"/>
<feature type="compositionally biased region" description="Basic residues" evidence="1">
    <location>
        <begin position="45"/>
        <end position="58"/>
    </location>
</feature>
<reference evidence="2 3" key="1">
    <citation type="submission" date="2019-09" db="EMBL/GenBank/DDBJ databases">
        <title>A chromosome-level genome assembly of the Chinese tupelo Nyssa sinensis.</title>
        <authorList>
            <person name="Yang X."/>
            <person name="Kang M."/>
            <person name="Yang Y."/>
            <person name="Xiong H."/>
            <person name="Wang M."/>
            <person name="Zhang Z."/>
            <person name="Wang Z."/>
            <person name="Wu H."/>
            <person name="Ma T."/>
            <person name="Liu J."/>
            <person name="Xi Z."/>
        </authorList>
    </citation>
    <scope>NUCLEOTIDE SEQUENCE [LARGE SCALE GENOMIC DNA]</scope>
    <source>
        <strain evidence="2">J267</strain>
        <tissue evidence="2">Leaf</tissue>
    </source>
</reference>
<dbReference type="EMBL" id="CM018047">
    <property type="protein sequence ID" value="KAA8523920.1"/>
    <property type="molecule type" value="Genomic_DNA"/>
</dbReference>
<feature type="region of interest" description="Disordered" evidence="1">
    <location>
        <begin position="126"/>
        <end position="147"/>
    </location>
</feature>
<organism evidence="2 3">
    <name type="scientific">Nyssa sinensis</name>
    <dbReference type="NCBI Taxonomy" id="561372"/>
    <lineage>
        <taxon>Eukaryota</taxon>
        <taxon>Viridiplantae</taxon>
        <taxon>Streptophyta</taxon>
        <taxon>Embryophyta</taxon>
        <taxon>Tracheophyta</taxon>
        <taxon>Spermatophyta</taxon>
        <taxon>Magnoliopsida</taxon>
        <taxon>eudicotyledons</taxon>
        <taxon>Gunneridae</taxon>
        <taxon>Pentapetalae</taxon>
        <taxon>asterids</taxon>
        <taxon>Cornales</taxon>
        <taxon>Nyssaceae</taxon>
        <taxon>Nyssa</taxon>
    </lineage>
</organism>
<gene>
    <name evidence="2" type="ORF">F0562_010343</name>
</gene>